<gene>
    <name evidence="1" type="ORF">I7I51_08899</name>
</gene>
<proteinExistence type="predicted"/>
<evidence type="ECO:0000313" key="2">
    <source>
        <dbReference type="Proteomes" id="UP000663671"/>
    </source>
</evidence>
<dbReference type="EMBL" id="CP069109">
    <property type="protein sequence ID" value="QSS59464.1"/>
    <property type="molecule type" value="Genomic_DNA"/>
</dbReference>
<sequence length="60" mass="6780">METFAEGRCDSVVWHHEQRGYVALSLSVSRKASSAMQLFVVTVAISPYQRTPRILLEVVE</sequence>
<evidence type="ECO:0000313" key="1">
    <source>
        <dbReference type="EMBL" id="QSS59464.1"/>
    </source>
</evidence>
<dbReference type="Proteomes" id="UP000663671">
    <property type="component" value="Chromosome 2"/>
</dbReference>
<dbReference type="AlphaFoldDB" id="A0A8A1M481"/>
<dbReference type="VEuPathDB" id="FungiDB:I7I51_08899"/>
<protein>
    <submittedName>
        <fullName evidence="1">Uncharacterized protein</fullName>
    </submittedName>
</protein>
<accession>A0A8A1M481</accession>
<organism evidence="1 2">
    <name type="scientific">Ajellomyces capsulatus</name>
    <name type="common">Darling's disease fungus</name>
    <name type="synonym">Histoplasma capsulatum</name>
    <dbReference type="NCBI Taxonomy" id="5037"/>
    <lineage>
        <taxon>Eukaryota</taxon>
        <taxon>Fungi</taxon>
        <taxon>Dikarya</taxon>
        <taxon>Ascomycota</taxon>
        <taxon>Pezizomycotina</taxon>
        <taxon>Eurotiomycetes</taxon>
        <taxon>Eurotiomycetidae</taxon>
        <taxon>Onygenales</taxon>
        <taxon>Ajellomycetaceae</taxon>
        <taxon>Histoplasma</taxon>
    </lineage>
</organism>
<name>A0A8A1M481_AJECA</name>
<dbReference type="OrthoDB" id="10332742at2759"/>
<reference evidence="1" key="1">
    <citation type="submission" date="2021-01" db="EMBL/GenBank/DDBJ databases">
        <title>Chromosome-level genome assembly of a human fungal pathogen reveals clustering of transcriptionally co-regulated genes.</title>
        <authorList>
            <person name="Voorhies M."/>
            <person name="Cohen S."/>
            <person name="Shea T.P."/>
            <person name="Petrus S."/>
            <person name="Munoz J.F."/>
            <person name="Poplawski S."/>
            <person name="Goldman W.E."/>
            <person name="Michael T."/>
            <person name="Cuomo C.A."/>
            <person name="Sil A."/>
            <person name="Beyhan S."/>
        </authorList>
    </citation>
    <scope>NUCLEOTIDE SEQUENCE</scope>
    <source>
        <strain evidence="1">WU24</strain>
    </source>
</reference>